<keyword evidence="3" id="KW-1185">Reference proteome</keyword>
<keyword evidence="1" id="KW-0812">Transmembrane</keyword>
<feature type="transmembrane region" description="Helical" evidence="1">
    <location>
        <begin position="28"/>
        <end position="50"/>
    </location>
</feature>
<name>A0A1H7HI65_STIAU</name>
<organism evidence="2 3">
    <name type="scientific">Stigmatella aurantiaca</name>
    <dbReference type="NCBI Taxonomy" id="41"/>
    <lineage>
        <taxon>Bacteria</taxon>
        <taxon>Pseudomonadati</taxon>
        <taxon>Myxococcota</taxon>
        <taxon>Myxococcia</taxon>
        <taxon>Myxococcales</taxon>
        <taxon>Cystobacterineae</taxon>
        <taxon>Archangiaceae</taxon>
        <taxon>Stigmatella</taxon>
    </lineage>
</organism>
<evidence type="ECO:0000256" key="1">
    <source>
        <dbReference type="SAM" id="Phobius"/>
    </source>
</evidence>
<dbReference type="EMBL" id="FOAP01000001">
    <property type="protein sequence ID" value="SEK49858.1"/>
    <property type="molecule type" value="Genomic_DNA"/>
</dbReference>
<protein>
    <submittedName>
        <fullName evidence="2">Uncharacterized protein</fullName>
    </submittedName>
</protein>
<accession>A0A1H7HI65</accession>
<sequence>MLALAIAKAGVAVTLPARLFLVPAENIVLAAVFSPSLVRVIIFFSFYLLWNSFVPGCLHSLI</sequence>
<dbReference type="AlphaFoldDB" id="A0A1H7HI65"/>
<dbReference type="Proteomes" id="UP000182719">
    <property type="component" value="Unassembled WGS sequence"/>
</dbReference>
<reference evidence="3" key="1">
    <citation type="submission" date="2016-10" db="EMBL/GenBank/DDBJ databases">
        <authorList>
            <person name="Varghese N."/>
            <person name="Submissions S."/>
        </authorList>
    </citation>
    <scope>NUCLEOTIDE SEQUENCE [LARGE SCALE GENOMIC DNA]</scope>
    <source>
        <strain evidence="3">DSM 17044</strain>
    </source>
</reference>
<keyword evidence="1" id="KW-0472">Membrane</keyword>
<dbReference type="RefSeq" id="WP_177241300.1">
    <property type="nucleotide sequence ID" value="NZ_FOAP01000001.1"/>
</dbReference>
<keyword evidence="1" id="KW-1133">Transmembrane helix</keyword>
<proteinExistence type="predicted"/>
<evidence type="ECO:0000313" key="3">
    <source>
        <dbReference type="Proteomes" id="UP000182719"/>
    </source>
</evidence>
<evidence type="ECO:0000313" key="2">
    <source>
        <dbReference type="EMBL" id="SEK49858.1"/>
    </source>
</evidence>
<gene>
    <name evidence="2" type="ORF">SAMN05444354_101721</name>
</gene>